<sequence>MSKRSLVAQIRRLDDLSVGQLRERYRDVFGQESRSRNKDYLRKRVAWGIQARAEGGLSERAEKRAAELADELHIRVRTPPPAPAPEPTPVRTRDPRLPPPGGVIRRRYKGRVHEVTAGEDDFTYQGRPYPSLSAVAKRITGSHRNGYRFFRLEESRP</sequence>
<dbReference type="Pfam" id="PF11149">
    <property type="entry name" value="DUF2924"/>
    <property type="match status" value="1"/>
</dbReference>
<proteinExistence type="predicted"/>
<dbReference type="RefSeq" id="WP_012827933.1">
    <property type="nucleotide sequence ID" value="NC_013440.1"/>
</dbReference>
<keyword evidence="3" id="KW-1185">Reference proteome</keyword>
<gene>
    <name evidence="2" type="ordered locus">Hoch_2798</name>
</gene>
<accession>D0LNE8</accession>
<evidence type="ECO:0000313" key="3">
    <source>
        <dbReference type="Proteomes" id="UP000001880"/>
    </source>
</evidence>
<feature type="region of interest" description="Disordered" evidence="1">
    <location>
        <begin position="75"/>
        <end position="104"/>
    </location>
</feature>
<dbReference type="HOGENOM" id="CLU_124387_1_0_7"/>
<feature type="compositionally biased region" description="Pro residues" evidence="1">
    <location>
        <begin position="78"/>
        <end position="88"/>
    </location>
</feature>
<dbReference type="OrthoDB" id="284135at2"/>
<organism evidence="2 3">
    <name type="scientific">Haliangium ochraceum (strain DSM 14365 / JCM 11303 / SMP-2)</name>
    <dbReference type="NCBI Taxonomy" id="502025"/>
    <lineage>
        <taxon>Bacteria</taxon>
        <taxon>Pseudomonadati</taxon>
        <taxon>Myxococcota</taxon>
        <taxon>Polyangia</taxon>
        <taxon>Haliangiales</taxon>
        <taxon>Kofleriaceae</taxon>
        <taxon>Haliangium</taxon>
    </lineage>
</organism>
<evidence type="ECO:0000256" key="1">
    <source>
        <dbReference type="SAM" id="MobiDB-lite"/>
    </source>
</evidence>
<dbReference type="STRING" id="502025.Hoch_2798"/>
<dbReference type="KEGG" id="hoh:Hoch_2798"/>
<protein>
    <submittedName>
        <fullName evidence="2">Putative bacteriophage related protein</fullName>
    </submittedName>
</protein>
<dbReference type="eggNOG" id="COG3547">
    <property type="taxonomic scope" value="Bacteria"/>
</dbReference>
<dbReference type="AlphaFoldDB" id="D0LNE8"/>
<dbReference type="EMBL" id="CP001804">
    <property type="protein sequence ID" value="ACY15325.1"/>
    <property type="molecule type" value="Genomic_DNA"/>
</dbReference>
<name>D0LNE8_HALO1</name>
<dbReference type="Proteomes" id="UP000001880">
    <property type="component" value="Chromosome"/>
</dbReference>
<reference evidence="2 3" key="1">
    <citation type="journal article" date="2010" name="Stand. Genomic Sci.">
        <title>Complete genome sequence of Haliangium ochraceum type strain (SMP-2).</title>
        <authorList>
            <consortium name="US DOE Joint Genome Institute (JGI-PGF)"/>
            <person name="Ivanova N."/>
            <person name="Daum C."/>
            <person name="Lang E."/>
            <person name="Abt B."/>
            <person name="Kopitz M."/>
            <person name="Saunders E."/>
            <person name="Lapidus A."/>
            <person name="Lucas S."/>
            <person name="Glavina Del Rio T."/>
            <person name="Nolan M."/>
            <person name="Tice H."/>
            <person name="Copeland A."/>
            <person name="Cheng J.F."/>
            <person name="Chen F."/>
            <person name="Bruce D."/>
            <person name="Goodwin L."/>
            <person name="Pitluck S."/>
            <person name="Mavromatis K."/>
            <person name="Pati A."/>
            <person name="Mikhailova N."/>
            <person name="Chen A."/>
            <person name="Palaniappan K."/>
            <person name="Land M."/>
            <person name="Hauser L."/>
            <person name="Chang Y.J."/>
            <person name="Jeffries C.D."/>
            <person name="Detter J.C."/>
            <person name="Brettin T."/>
            <person name="Rohde M."/>
            <person name="Goker M."/>
            <person name="Bristow J."/>
            <person name="Markowitz V."/>
            <person name="Eisen J.A."/>
            <person name="Hugenholtz P."/>
            <person name="Kyrpides N.C."/>
            <person name="Klenk H.P."/>
        </authorList>
    </citation>
    <scope>NUCLEOTIDE SEQUENCE [LARGE SCALE GENOMIC DNA]</scope>
    <source>
        <strain evidence="3">DSM 14365 / CIP 107738 / JCM 11303 / AJ 13395 / SMP-2</strain>
    </source>
</reference>
<evidence type="ECO:0000313" key="2">
    <source>
        <dbReference type="EMBL" id="ACY15325.1"/>
    </source>
</evidence>
<dbReference type="InterPro" id="IPR021322">
    <property type="entry name" value="DUF2924"/>
</dbReference>